<feature type="compositionally biased region" description="Basic and acidic residues" evidence="1">
    <location>
        <begin position="138"/>
        <end position="149"/>
    </location>
</feature>
<feature type="compositionally biased region" description="Pro residues" evidence="1">
    <location>
        <begin position="280"/>
        <end position="294"/>
    </location>
</feature>
<feature type="compositionally biased region" description="Low complexity" evidence="1">
    <location>
        <begin position="202"/>
        <end position="215"/>
    </location>
</feature>
<dbReference type="RefSeq" id="XP_022343587.1">
    <property type="nucleotide sequence ID" value="XM_022487879.1"/>
</dbReference>
<feature type="region of interest" description="Disordered" evidence="1">
    <location>
        <begin position="274"/>
        <end position="327"/>
    </location>
</feature>
<feature type="compositionally biased region" description="Polar residues" evidence="1">
    <location>
        <begin position="121"/>
        <end position="136"/>
    </location>
</feature>
<dbReference type="KEGG" id="cvn:111136777"/>
<dbReference type="AlphaFoldDB" id="A0A8B8EUI4"/>
<dbReference type="Proteomes" id="UP000694844">
    <property type="component" value="Chromosome 5"/>
</dbReference>
<dbReference type="OrthoDB" id="10058719at2759"/>
<evidence type="ECO:0000313" key="2">
    <source>
        <dbReference type="Proteomes" id="UP000694844"/>
    </source>
</evidence>
<organism evidence="2 3">
    <name type="scientific">Crassostrea virginica</name>
    <name type="common">Eastern oyster</name>
    <dbReference type="NCBI Taxonomy" id="6565"/>
    <lineage>
        <taxon>Eukaryota</taxon>
        <taxon>Metazoa</taxon>
        <taxon>Spiralia</taxon>
        <taxon>Lophotrochozoa</taxon>
        <taxon>Mollusca</taxon>
        <taxon>Bivalvia</taxon>
        <taxon>Autobranchia</taxon>
        <taxon>Pteriomorphia</taxon>
        <taxon>Ostreida</taxon>
        <taxon>Ostreoidea</taxon>
        <taxon>Ostreidae</taxon>
        <taxon>Crassostrea</taxon>
    </lineage>
</organism>
<gene>
    <name evidence="3" type="primary">LOC111136777</name>
</gene>
<name>A0A8B8EUI4_CRAVI</name>
<proteinExistence type="predicted"/>
<feature type="region of interest" description="Disordered" evidence="1">
    <location>
        <begin position="116"/>
        <end position="220"/>
    </location>
</feature>
<keyword evidence="2" id="KW-1185">Reference proteome</keyword>
<protein>
    <submittedName>
        <fullName evidence="3">Uncharacterized protein LOC111136777</fullName>
    </submittedName>
</protein>
<sequence>MASISAAQVPLLDVNFGLGATQKSYGGKKAPHAFHSYSEEEETLHLSSNLAAKSYGGKRAPSSSLIAVNLDEDSKLACVKKSTLSNIIVLNDDEESPCYKSYGLKKIIPTNALVNHDGEDMSQTTSQAGKRSNVSLTDIKEEGQKDYEKVTLPQQGSKRGAPGPLVTSSDEDESLPPSPRSSVNSSSSVQHAYEHDHDYENVASPSGSSTASGPVYIRPPGFRHHAQEIKKVKKKKITEFDFKSALKKRAPTPPKVKPKRESVPMRLRALPQSFWKQPNVPNPVSPAPLFPSLPPLGSKDSSEDITDMRPITPPDDKERHKKQTRQPERKVYVTGDTDLLLKHLFDRAVEDKKNSHIKRGRPRKIAVPRETSTKALISGDDPYLVDAVTQKLFPQLSLESRMGQIGSTSLQLVTLRDGDKSVTLPSLSIEQNYSQMLTDLAMNI</sequence>
<accession>A0A8B8EUI4</accession>
<dbReference type="GeneID" id="111136777"/>
<dbReference type="InterPro" id="IPR053819">
    <property type="entry name" value="TEADIR3_omega_loop"/>
</dbReference>
<dbReference type="Pfam" id="PF15238">
    <property type="entry name" value="TEADIR3"/>
    <property type="match status" value="1"/>
</dbReference>
<reference evidence="3" key="1">
    <citation type="submission" date="2025-08" db="UniProtKB">
        <authorList>
            <consortium name="RefSeq"/>
        </authorList>
    </citation>
    <scope>IDENTIFICATION</scope>
    <source>
        <tissue evidence="3">Whole sample</tissue>
    </source>
</reference>
<evidence type="ECO:0000313" key="3">
    <source>
        <dbReference type="RefSeq" id="XP_022343587.1"/>
    </source>
</evidence>
<evidence type="ECO:0000256" key="1">
    <source>
        <dbReference type="SAM" id="MobiDB-lite"/>
    </source>
</evidence>